<comment type="caution">
    <text evidence="1">The sequence shown here is derived from an EMBL/GenBank/DDBJ whole genome shotgun (WGS) entry which is preliminary data.</text>
</comment>
<accession>A0A813IUA7</accession>
<gene>
    <name evidence="1" type="ORF">PGLA2088_LOCUS14570</name>
</gene>
<name>A0A813IUA7_POLGL</name>
<dbReference type="Proteomes" id="UP000626109">
    <property type="component" value="Unassembled WGS sequence"/>
</dbReference>
<dbReference type="EMBL" id="CAJNNW010017789">
    <property type="protein sequence ID" value="CAE8661604.1"/>
    <property type="molecule type" value="Genomic_DNA"/>
</dbReference>
<feature type="non-terminal residue" evidence="1">
    <location>
        <position position="1"/>
    </location>
</feature>
<evidence type="ECO:0000313" key="1">
    <source>
        <dbReference type="EMBL" id="CAE8661604.1"/>
    </source>
</evidence>
<protein>
    <submittedName>
        <fullName evidence="1">Uncharacterized protein</fullName>
    </submittedName>
</protein>
<sequence length="164" mass="16674">VSGAAPLSALRERLLEAAKVVAGARSNSTVQCACEDYCTGSCFAASCVACPAATWSFPGGSSLCLDAGPLGTGLLCQAGADGLATQSACCGQDAGGPCALPEGSCCASGSCETCPKYPAKEALFLELDDLDTRHDLRRHFDLSSNTCLFAEPSQGEHVETSITV</sequence>
<organism evidence="1 2">
    <name type="scientific">Polarella glacialis</name>
    <name type="common">Dinoflagellate</name>
    <dbReference type="NCBI Taxonomy" id="89957"/>
    <lineage>
        <taxon>Eukaryota</taxon>
        <taxon>Sar</taxon>
        <taxon>Alveolata</taxon>
        <taxon>Dinophyceae</taxon>
        <taxon>Suessiales</taxon>
        <taxon>Suessiaceae</taxon>
        <taxon>Polarella</taxon>
    </lineage>
</organism>
<reference evidence="1" key="1">
    <citation type="submission" date="2021-02" db="EMBL/GenBank/DDBJ databases">
        <authorList>
            <person name="Dougan E. K."/>
            <person name="Rhodes N."/>
            <person name="Thang M."/>
            <person name="Chan C."/>
        </authorList>
    </citation>
    <scope>NUCLEOTIDE SEQUENCE</scope>
</reference>
<evidence type="ECO:0000313" key="2">
    <source>
        <dbReference type="Proteomes" id="UP000626109"/>
    </source>
</evidence>
<proteinExistence type="predicted"/>
<dbReference type="AlphaFoldDB" id="A0A813IUA7"/>